<dbReference type="InterPro" id="IPR047967">
    <property type="entry name" value="PolX_PHP"/>
</dbReference>
<dbReference type="InterPro" id="IPR050243">
    <property type="entry name" value="PHP_phosphatase"/>
</dbReference>
<dbReference type="Gene3D" id="3.20.20.140">
    <property type="entry name" value="Metal-dependent hydrolases"/>
    <property type="match status" value="1"/>
</dbReference>
<comment type="caution">
    <text evidence="2">The sequence shown here is derived from an EMBL/GenBank/DDBJ whole genome shotgun (WGS) entry which is preliminary data.</text>
</comment>
<organism evidence="2 3">
    <name type="scientific">Luteococcus peritonei</name>
    <dbReference type="NCBI Taxonomy" id="88874"/>
    <lineage>
        <taxon>Bacteria</taxon>
        <taxon>Bacillati</taxon>
        <taxon>Actinomycetota</taxon>
        <taxon>Actinomycetes</taxon>
        <taxon>Propionibacteriales</taxon>
        <taxon>Propionibacteriaceae</taxon>
        <taxon>Luteococcus</taxon>
    </lineage>
</organism>
<dbReference type="PIRSF" id="PIRSF036978">
    <property type="entry name" value="UCP036978_PHPhdr"/>
    <property type="match status" value="1"/>
</dbReference>
<gene>
    <name evidence="2" type="ORF">ACFSCS_09505</name>
</gene>
<dbReference type="EMBL" id="JBHUFZ010000019">
    <property type="protein sequence ID" value="MFD1890411.1"/>
    <property type="molecule type" value="Genomic_DNA"/>
</dbReference>
<dbReference type="SMART" id="SM00481">
    <property type="entry name" value="POLIIIAc"/>
    <property type="match status" value="1"/>
</dbReference>
<dbReference type="Gene3D" id="1.10.150.110">
    <property type="entry name" value="DNA polymerase beta, N-terminal domain-like"/>
    <property type="match status" value="1"/>
</dbReference>
<dbReference type="PANTHER" id="PTHR36928:SF1">
    <property type="entry name" value="PHOSPHATASE YCDX-RELATED"/>
    <property type="match status" value="1"/>
</dbReference>
<proteinExistence type="predicted"/>
<protein>
    <submittedName>
        <fullName evidence="2">PHP domain-containing protein</fullName>
    </submittedName>
</protein>
<evidence type="ECO:0000313" key="2">
    <source>
        <dbReference type="EMBL" id="MFD1890411.1"/>
    </source>
</evidence>
<dbReference type="InterPro" id="IPR016195">
    <property type="entry name" value="Pol/histidinol_Pase-like"/>
</dbReference>
<dbReference type="PANTHER" id="PTHR36928">
    <property type="entry name" value="PHOSPHATASE YCDX-RELATED"/>
    <property type="match status" value="1"/>
</dbReference>
<dbReference type="InterPro" id="IPR017078">
    <property type="entry name" value="UCP036978_PHPhdr"/>
</dbReference>
<feature type="domain" description="Polymerase/histidinol phosphatase N-terminal" evidence="1">
    <location>
        <begin position="109"/>
        <end position="187"/>
    </location>
</feature>
<dbReference type="InterPro" id="IPR003141">
    <property type="entry name" value="Pol/His_phosphatase_N"/>
</dbReference>
<dbReference type="InterPro" id="IPR004013">
    <property type="entry name" value="PHP_dom"/>
</dbReference>
<reference evidence="3" key="1">
    <citation type="journal article" date="2019" name="Int. J. Syst. Evol. Microbiol.">
        <title>The Global Catalogue of Microorganisms (GCM) 10K type strain sequencing project: providing services to taxonomists for standard genome sequencing and annotation.</title>
        <authorList>
            <consortium name="The Broad Institute Genomics Platform"/>
            <consortium name="The Broad Institute Genome Sequencing Center for Infectious Disease"/>
            <person name="Wu L."/>
            <person name="Ma J."/>
        </authorList>
    </citation>
    <scope>NUCLEOTIDE SEQUENCE [LARGE SCALE GENOMIC DNA]</scope>
    <source>
        <strain evidence="3">CAIM 431</strain>
    </source>
</reference>
<dbReference type="Pfam" id="PF14716">
    <property type="entry name" value="HHH_8"/>
    <property type="match status" value="1"/>
</dbReference>
<dbReference type="SUPFAM" id="SSF89550">
    <property type="entry name" value="PHP domain-like"/>
    <property type="match status" value="1"/>
</dbReference>
<dbReference type="InterPro" id="IPR010996">
    <property type="entry name" value="HHH_MUS81"/>
</dbReference>
<dbReference type="SUPFAM" id="SSF47802">
    <property type="entry name" value="DNA polymerase beta, N-terminal domain-like"/>
    <property type="match status" value="1"/>
</dbReference>
<dbReference type="NCBIfam" id="NF005928">
    <property type="entry name" value="PRK07945.1"/>
    <property type="match status" value="1"/>
</dbReference>
<dbReference type="Proteomes" id="UP001597326">
    <property type="component" value="Unassembled WGS sequence"/>
</dbReference>
<sequence>MGHQIDHSVPDSPQQALREIGFWLERSRADTYRVKAYRRAADALDALQPDEREALAQADAWGQVPGLGPRTVQVIRESLAGTVPQTLAGLRQAGAPPLASSELRTLVRGDLHSHTTWSDGGSPLPEMVATAESLGHDYLAVTDHSPRLTVAHGLDAERLAAQWREIDELQPQVGIRVLKGIEVDILDDGSLDQSEQMLSVLDVVVASVHSKLRGDREFMTTRMVGAVANRHTTVLGHCTGRLVEGGRGTRPPSDFDAEVVFEACRQFGVAVEINSRPERQDPPDELLALARDIGCLFSIDTDAHAPGQLDFLSLGCARAEAAGIAPERIITTWPVDELLDFASR</sequence>
<evidence type="ECO:0000259" key="1">
    <source>
        <dbReference type="SMART" id="SM00481"/>
    </source>
</evidence>
<evidence type="ECO:0000313" key="3">
    <source>
        <dbReference type="Proteomes" id="UP001597326"/>
    </source>
</evidence>
<accession>A0ABW4RVS0</accession>
<dbReference type="Pfam" id="PF02811">
    <property type="entry name" value="PHP"/>
    <property type="match status" value="1"/>
</dbReference>
<keyword evidence="3" id="KW-1185">Reference proteome</keyword>
<dbReference type="InterPro" id="IPR027421">
    <property type="entry name" value="DNA_pol_lamdba_lyase_dom_sf"/>
</dbReference>
<dbReference type="CDD" id="cd07436">
    <property type="entry name" value="PHP_PolX"/>
    <property type="match status" value="1"/>
</dbReference>
<dbReference type="RefSeq" id="WP_343874750.1">
    <property type="nucleotide sequence ID" value="NZ_BAAAIX010000027.1"/>
</dbReference>
<name>A0ABW4RVS0_9ACTN</name>